<keyword evidence="5" id="KW-0809">Transit peptide</keyword>
<evidence type="ECO:0000259" key="8">
    <source>
        <dbReference type="Pfam" id="PF01643"/>
    </source>
</evidence>
<dbReference type="CDD" id="cd00586">
    <property type="entry name" value="4HBT"/>
    <property type="match status" value="2"/>
</dbReference>
<dbReference type="InterPro" id="IPR049427">
    <property type="entry name" value="Acyl-ACP_TE_C"/>
</dbReference>
<organism evidence="10 11">
    <name type="scientific">Enterococcus eurekensis</name>
    <dbReference type="NCBI Taxonomy" id="1159753"/>
    <lineage>
        <taxon>Bacteria</taxon>
        <taxon>Bacillati</taxon>
        <taxon>Bacillota</taxon>
        <taxon>Bacilli</taxon>
        <taxon>Lactobacillales</taxon>
        <taxon>Enterococcaceae</taxon>
        <taxon>Enterococcus</taxon>
    </lineage>
</organism>
<dbReference type="EMBL" id="JBHSGT010000064">
    <property type="protein sequence ID" value="MFC4711118.1"/>
    <property type="molecule type" value="Genomic_DNA"/>
</dbReference>
<feature type="domain" description="Acyl-ACP thioesterase-like C-terminal" evidence="9">
    <location>
        <begin position="148"/>
        <end position="244"/>
    </location>
</feature>
<dbReference type="InterPro" id="IPR002864">
    <property type="entry name" value="Acyl-ACP_thioesterase_NHD"/>
</dbReference>
<dbReference type="Proteomes" id="UP001596026">
    <property type="component" value="Unassembled WGS sequence"/>
</dbReference>
<dbReference type="InterPro" id="IPR045023">
    <property type="entry name" value="FATA/B"/>
</dbReference>
<evidence type="ECO:0000256" key="6">
    <source>
        <dbReference type="ARBA" id="ARBA00023098"/>
    </source>
</evidence>
<evidence type="ECO:0000256" key="3">
    <source>
        <dbReference type="ARBA" id="ARBA00022801"/>
    </source>
</evidence>
<accession>A0ABV9M917</accession>
<evidence type="ECO:0000256" key="5">
    <source>
        <dbReference type="ARBA" id="ARBA00022946"/>
    </source>
</evidence>
<keyword evidence="2" id="KW-0444">Lipid biosynthesis</keyword>
<gene>
    <name evidence="10" type="ORF">ACFO3L_10945</name>
</gene>
<evidence type="ECO:0000256" key="1">
    <source>
        <dbReference type="ARBA" id="ARBA00006500"/>
    </source>
</evidence>
<feature type="domain" description="Acyl-ACP thioesterase N-terminal hotdog" evidence="8">
    <location>
        <begin position="2"/>
        <end position="131"/>
    </location>
</feature>
<dbReference type="InterPro" id="IPR029069">
    <property type="entry name" value="HotDog_dom_sf"/>
</dbReference>
<dbReference type="PANTHER" id="PTHR31727">
    <property type="entry name" value="OLEOYL-ACYL CARRIER PROTEIN THIOESTERASE 1, CHLOROPLASTIC"/>
    <property type="match status" value="1"/>
</dbReference>
<evidence type="ECO:0000313" key="11">
    <source>
        <dbReference type="Proteomes" id="UP001596026"/>
    </source>
</evidence>
<proteinExistence type="inferred from homology"/>
<keyword evidence="4" id="KW-0276">Fatty acid metabolism</keyword>
<dbReference type="Pfam" id="PF20791">
    <property type="entry name" value="Acyl-ACP_TE_C"/>
    <property type="match status" value="1"/>
</dbReference>
<evidence type="ECO:0000256" key="7">
    <source>
        <dbReference type="ARBA" id="ARBA00023160"/>
    </source>
</evidence>
<dbReference type="Pfam" id="PF01643">
    <property type="entry name" value="Acyl-ACP_TE"/>
    <property type="match status" value="1"/>
</dbReference>
<keyword evidence="6" id="KW-0443">Lipid metabolism</keyword>
<sequence>MGLVYEMTHEVAYYECDMNGQMTPSMLVAVAIKASEQQSMKLGRGTAYIHGLGLNWIITEYEIQVKQLPVVGQQLIFKTEAVAYNRFFCYRNFWVFNEIGEELVLIQSIFALMNQETRKISRVQESIIAPYQSEAIKSIRRTANFLPLDQYEETDLTIQYYDIDENHHVNNAVYFTWMFAPLGLEFLDSYELVDSHIRFEKEVVYGENPHVRFEKINECDKMLTKHEIIVNDQVCSRGQMLWHKK</sequence>
<dbReference type="SUPFAM" id="SSF54637">
    <property type="entry name" value="Thioesterase/thiol ester dehydrase-isomerase"/>
    <property type="match status" value="2"/>
</dbReference>
<dbReference type="PANTHER" id="PTHR31727:SF6">
    <property type="entry name" value="OLEOYL-ACYL CARRIER PROTEIN THIOESTERASE 1, CHLOROPLASTIC"/>
    <property type="match status" value="1"/>
</dbReference>
<dbReference type="RefSeq" id="WP_379967403.1">
    <property type="nucleotide sequence ID" value="NZ_JBHSGT010000064.1"/>
</dbReference>
<evidence type="ECO:0000256" key="4">
    <source>
        <dbReference type="ARBA" id="ARBA00022832"/>
    </source>
</evidence>
<evidence type="ECO:0000313" key="10">
    <source>
        <dbReference type="EMBL" id="MFC4711118.1"/>
    </source>
</evidence>
<evidence type="ECO:0000256" key="2">
    <source>
        <dbReference type="ARBA" id="ARBA00022516"/>
    </source>
</evidence>
<reference evidence="11" key="1">
    <citation type="journal article" date="2019" name="Int. J. Syst. Evol. Microbiol.">
        <title>The Global Catalogue of Microorganisms (GCM) 10K type strain sequencing project: providing services to taxonomists for standard genome sequencing and annotation.</title>
        <authorList>
            <consortium name="The Broad Institute Genomics Platform"/>
            <consortium name="The Broad Institute Genome Sequencing Center for Infectious Disease"/>
            <person name="Wu L."/>
            <person name="Ma J."/>
        </authorList>
    </citation>
    <scope>NUCLEOTIDE SEQUENCE [LARGE SCALE GENOMIC DNA]</scope>
    <source>
        <strain evidence="11">CGMCC 1.19061</strain>
    </source>
</reference>
<evidence type="ECO:0000259" key="9">
    <source>
        <dbReference type="Pfam" id="PF20791"/>
    </source>
</evidence>
<comment type="caution">
    <text evidence="10">The sequence shown here is derived from an EMBL/GenBank/DDBJ whole genome shotgun (WGS) entry which is preliminary data.</text>
</comment>
<keyword evidence="3" id="KW-0378">Hydrolase</keyword>
<keyword evidence="7" id="KW-0275">Fatty acid biosynthesis</keyword>
<dbReference type="Gene3D" id="3.10.129.10">
    <property type="entry name" value="Hotdog Thioesterase"/>
    <property type="match status" value="1"/>
</dbReference>
<protein>
    <submittedName>
        <fullName evidence="10">Acyl-ACP thioesterase domain-containing protein</fullName>
    </submittedName>
</protein>
<name>A0ABV9M917_9ENTE</name>
<keyword evidence="11" id="KW-1185">Reference proteome</keyword>
<comment type="similarity">
    <text evidence="1">Belongs to the acyl-ACP thioesterase family.</text>
</comment>